<dbReference type="Gene3D" id="3.40.50.300">
    <property type="entry name" value="P-loop containing nucleotide triphosphate hydrolases"/>
    <property type="match status" value="1"/>
</dbReference>
<dbReference type="PANTHER" id="PTHR43721:SF22">
    <property type="entry name" value="ELONGATION FACTOR TU, MITOCHONDRIAL"/>
    <property type="match status" value="1"/>
</dbReference>
<dbReference type="EC" id="3.6.5.3" evidence="6"/>
<keyword evidence="4 6" id="KW-0342">GTP-binding</keyword>
<gene>
    <name evidence="6 8" type="primary">tuf</name>
    <name evidence="8" type="ORF">GCM10022211_11770</name>
</gene>
<dbReference type="Pfam" id="PF00009">
    <property type="entry name" value="GTP_EFTU"/>
    <property type="match status" value="1"/>
</dbReference>
<keyword evidence="6" id="KW-0479">Metal-binding</keyword>
<dbReference type="InterPro" id="IPR027417">
    <property type="entry name" value="P-loop_NTPase"/>
</dbReference>
<comment type="caution">
    <text evidence="8">The sequence shown here is derived from an EMBL/GenBank/DDBJ whole genome shotgun (WGS) entry which is preliminary data.</text>
</comment>
<comment type="function">
    <text evidence="6">GTP hydrolase that promotes the GTP-dependent binding of aminoacyl-tRNA to the A-site of ribosomes during protein biosynthesis.</text>
</comment>
<dbReference type="InterPro" id="IPR041709">
    <property type="entry name" value="EF-Tu_GTP-bd"/>
</dbReference>
<accession>A0ABP7RTW3</accession>
<sequence length="396" mass="42931">MAKAKFERNKPHVNIGTIGHVDHGKTSLTAAITKVLSEEGLSQKVDFANIDKAPEERERGITISTAHVEYETKNRHYAHVDCPGHADYVKNMITGAAQMDGAILVVSAADGPMPQTKEHILLAAQVGVPTMVVFLNKVDQVDDPELLELVELEIREELSKRGFDGDNIPIVAGSALAVLEDSNEEIGKQAILKLMQAVDDWIPQPERPLDKAFLMPIEDVFSISGRGTVVTGRVETGIVKVGEEVEIVGIKDTKKTVVTGVEMFRKLLDQGQAGDNIGALIRGVARDDVERGQVLCKPGSITPHTDFSAEVYVLSKDEGGRHTPFFANYRPQFYFRTTDVTGEVTLPEGTEMVMPGDNVTLGVKLIAPIAMDQGLRFAIREGGRTVGAGVVGTITK</sequence>
<dbReference type="Pfam" id="PF03143">
    <property type="entry name" value="GTP_EFTU_D3"/>
    <property type="match status" value="1"/>
</dbReference>
<comment type="similarity">
    <text evidence="6">Belongs to the TRAFAC class translation factor GTPase superfamily. Classic translation factor GTPase family. EF-Tu/EF-1A subfamily.</text>
</comment>
<dbReference type="GO" id="GO:0003746">
    <property type="term" value="F:translation elongation factor activity"/>
    <property type="evidence" value="ECO:0007669"/>
    <property type="project" value="UniProtKB-KW"/>
</dbReference>
<dbReference type="SUPFAM" id="SSF52540">
    <property type="entry name" value="P-loop containing nucleoside triphosphate hydrolases"/>
    <property type="match status" value="1"/>
</dbReference>
<dbReference type="Gene3D" id="2.40.30.10">
    <property type="entry name" value="Translation factors"/>
    <property type="match status" value="2"/>
</dbReference>
<dbReference type="InterPro" id="IPR000795">
    <property type="entry name" value="T_Tr_GTP-bd_dom"/>
</dbReference>
<keyword evidence="9" id="KW-1185">Reference proteome</keyword>
<dbReference type="InterPro" id="IPR005225">
    <property type="entry name" value="Small_GTP-bd"/>
</dbReference>
<keyword evidence="6" id="KW-0378">Hydrolase</keyword>
<evidence type="ECO:0000256" key="5">
    <source>
        <dbReference type="ARBA" id="ARBA00029554"/>
    </source>
</evidence>
<dbReference type="NCBIfam" id="TIGR00485">
    <property type="entry name" value="EF-Tu"/>
    <property type="match status" value="1"/>
</dbReference>
<dbReference type="InterPro" id="IPR009000">
    <property type="entry name" value="Transl_B-barrel_sf"/>
</dbReference>
<protein>
    <recommendedName>
        <fullName evidence="5 6">Elongation factor Tu</fullName>
        <shortName evidence="6">EF-Tu</shortName>
        <ecNumber evidence="6">3.6.5.3</ecNumber>
    </recommendedName>
</protein>
<evidence type="ECO:0000259" key="7">
    <source>
        <dbReference type="PROSITE" id="PS51722"/>
    </source>
</evidence>
<dbReference type="InterPro" id="IPR004160">
    <property type="entry name" value="Transl_elong_EFTu/EF1A_C"/>
</dbReference>
<keyword evidence="6" id="KW-0460">Magnesium</keyword>
<dbReference type="NCBIfam" id="NF009373">
    <property type="entry name" value="PRK12736.1"/>
    <property type="match status" value="1"/>
</dbReference>
<dbReference type="CDD" id="cd03707">
    <property type="entry name" value="EFTU_III"/>
    <property type="match status" value="1"/>
</dbReference>
<keyword evidence="6" id="KW-0963">Cytoplasm</keyword>
<dbReference type="CDD" id="cd01884">
    <property type="entry name" value="EF_Tu"/>
    <property type="match status" value="1"/>
</dbReference>
<dbReference type="NCBIfam" id="TIGR00231">
    <property type="entry name" value="small_GTP"/>
    <property type="match status" value="1"/>
</dbReference>
<dbReference type="InterPro" id="IPR009001">
    <property type="entry name" value="Transl_elong_EF1A/Init_IF2_C"/>
</dbReference>
<evidence type="ECO:0000313" key="8">
    <source>
        <dbReference type="EMBL" id="GAA4002204.1"/>
    </source>
</evidence>
<dbReference type="PROSITE" id="PS00301">
    <property type="entry name" value="G_TR_1"/>
    <property type="match status" value="1"/>
</dbReference>
<comment type="subunit">
    <text evidence="6">Monomer.</text>
</comment>
<dbReference type="CDD" id="cd03697">
    <property type="entry name" value="EFTU_II"/>
    <property type="match status" value="1"/>
</dbReference>
<dbReference type="InterPro" id="IPR031157">
    <property type="entry name" value="G_TR_CS"/>
</dbReference>
<organism evidence="8 9">
    <name type="scientific">Sphingomonas humi</name>
    <dbReference type="NCBI Taxonomy" id="335630"/>
    <lineage>
        <taxon>Bacteria</taxon>
        <taxon>Pseudomonadati</taxon>
        <taxon>Pseudomonadota</taxon>
        <taxon>Alphaproteobacteria</taxon>
        <taxon>Sphingomonadales</taxon>
        <taxon>Sphingomonadaceae</taxon>
        <taxon>Sphingomonas</taxon>
    </lineage>
</organism>
<dbReference type="NCBIfam" id="NF009372">
    <property type="entry name" value="PRK12735.1"/>
    <property type="match status" value="1"/>
</dbReference>
<comment type="catalytic activity">
    <reaction evidence="6">
        <text>GTP + H2O = GDP + phosphate + H(+)</text>
        <dbReference type="Rhea" id="RHEA:19669"/>
        <dbReference type="ChEBI" id="CHEBI:15377"/>
        <dbReference type="ChEBI" id="CHEBI:15378"/>
        <dbReference type="ChEBI" id="CHEBI:37565"/>
        <dbReference type="ChEBI" id="CHEBI:43474"/>
        <dbReference type="ChEBI" id="CHEBI:58189"/>
        <dbReference type="EC" id="3.6.5.3"/>
    </reaction>
</comment>
<evidence type="ECO:0000256" key="1">
    <source>
        <dbReference type="ARBA" id="ARBA00022741"/>
    </source>
</evidence>
<dbReference type="InterPro" id="IPR033720">
    <property type="entry name" value="EFTU_2"/>
</dbReference>
<reference evidence="9" key="1">
    <citation type="journal article" date="2019" name="Int. J. Syst. Evol. Microbiol.">
        <title>The Global Catalogue of Microorganisms (GCM) 10K type strain sequencing project: providing services to taxonomists for standard genome sequencing and annotation.</title>
        <authorList>
            <consortium name="The Broad Institute Genomics Platform"/>
            <consortium name="The Broad Institute Genome Sequencing Center for Infectious Disease"/>
            <person name="Wu L."/>
            <person name="Ma J."/>
        </authorList>
    </citation>
    <scope>NUCLEOTIDE SEQUENCE [LARGE SCALE GENOMIC DNA]</scope>
    <source>
        <strain evidence="9">JCM 16603</strain>
    </source>
</reference>
<name>A0ABP7RTW3_9SPHN</name>
<dbReference type="HAMAP" id="MF_00118_B">
    <property type="entry name" value="EF_Tu_B"/>
    <property type="match status" value="1"/>
</dbReference>
<dbReference type="Proteomes" id="UP001501310">
    <property type="component" value="Unassembled WGS sequence"/>
</dbReference>
<evidence type="ECO:0000256" key="3">
    <source>
        <dbReference type="ARBA" id="ARBA00022917"/>
    </source>
</evidence>
<dbReference type="InterPro" id="IPR004541">
    <property type="entry name" value="Transl_elong_EFTu/EF1A_bac/org"/>
</dbReference>
<proteinExistence type="inferred from homology"/>
<dbReference type="NCBIfam" id="NF000766">
    <property type="entry name" value="PRK00049.1"/>
    <property type="match status" value="1"/>
</dbReference>
<dbReference type="RefSeq" id="WP_344709246.1">
    <property type="nucleotide sequence ID" value="NZ_BAAAZD010000001.1"/>
</dbReference>
<feature type="domain" description="Tr-type G" evidence="7">
    <location>
        <begin position="10"/>
        <end position="206"/>
    </location>
</feature>
<keyword evidence="2 6" id="KW-0251">Elongation factor</keyword>
<evidence type="ECO:0000256" key="6">
    <source>
        <dbReference type="HAMAP-Rule" id="MF_00118"/>
    </source>
</evidence>
<evidence type="ECO:0000256" key="4">
    <source>
        <dbReference type="ARBA" id="ARBA00023134"/>
    </source>
</evidence>
<evidence type="ECO:0000313" key="9">
    <source>
        <dbReference type="Proteomes" id="UP001501310"/>
    </source>
</evidence>
<dbReference type="SUPFAM" id="SSF50465">
    <property type="entry name" value="EF-Tu/eEF-1alpha/eIF2-gamma C-terminal domain"/>
    <property type="match status" value="1"/>
</dbReference>
<dbReference type="PROSITE" id="PS51722">
    <property type="entry name" value="G_TR_2"/>
    <property type="match status" value="1"/>
</dbReference>
<evidence type="ECO:0000256" key="2">
    <source>
        <dbReference type="ARBA" id="ARBA00022768"/>
    </source>
</evidence>
<comment type="subcellular location">
    <subcellularLocation>
        <location evidence="6">Cytoplasm</location>
    </subcellularLocation>
</comment>
<dbReference type="Pfam" id="PF03144">
    <property type="entry name" value="GTP_EFTU_D2"/>
    <property type="match status" value="1"/>
</dbReference>
<dbReference type="EMBL" id="BAAAZD010000001">
    <property type="protein sequence ID" value="GAA4002204.1"/>
    <property type="molecule type" value="Genomic_DNA"/>
</dbReference>
<feature type="binding site" evidence="6">
    <location>
        <position position="26"/>
    </location>
    <ligand>
        <name>Mg(2+)</name>
        <dbReference type="ChEBI" id="CHEBI:18420"/>
    </ligand>
</feature>
<dbReference type="InterPro" id="IPR050055">
    <property type="entry name" value="EF-Tu_GTPase"/>
</dbReference>
<keyword evidence="1 6" id="KW-0547">Nucleotide-binding</keyword>
<keyword evidence="3 6" id="KW-0648">Protein biosynthesis</keyword>
<dbReference type="PANTHER" id="PTHR43721">
    <property type="entry name" value="ELONGATION FACTOR TU-RELATED"/>
    <property type="match status" value="1"/>
</dbReference>
<dbReference type="SUPFAM" id="SSF50447">
    <property type="entry name" value="Translation proteins"/>
    <property type="match status" value="1"/>
</dbReference>
<dbReference type="InterPro" id="IPR004161">
    <property type="entry name" value="EFTu-like_2"/>
</dbReference>
<feature type="binding site" evidence="6">
    <location>
        <begin position="19"/>
        <end position="26"/>
    </location>
    <ligand>
        <name>GTP</name>
        <dbReference type="ChEBI" id="CHEBI:37565"/>
    </ligand>
</feature>
<feature type="binding site" evidence="6">
    <location>
        <begin position="136"/>
        <end position="139"/>
    </location>
    <ligand>
        <name>GTP</name>
        <dbReference type="ChEBI" id="CHEBI:37565"/>
    </ligand>
</feature>
<dbReference type="PRINTS" id="PR00315">
    <property type="entry name" value="ELONGATNFCT"/>
</dbReference>
<feature type="binding site" evidence="6">
    <location>
        <begin position="81"/>
        <end position="85"/>
    </location>
    <ligand>
        <name>GTP</name>
        <dbReference type="ChEBI" id="CHEBI:37565"/>
    </ligand>
</feature>